<name>A0ACA9PEC0_9GLOM</name>
<accession>A0ACA9PEC0</accession>
<organism evidence="1 2">
    <name type="scientific">Acaulospora colombiana</name>
    <dbReference type="NCBI Taxonomy" id="27376"/>
    <lineage>
        <taxon>Eukaryota</taxon>
        <taxon>Fungi</taxon>
        <taxon>Fungi incertae sedis</taxon>
        <taxon>Mucoromycota</taxon>
        <taxon>Glomeromycotina</taxon>
        <taxon>Glomeromycetes</taxon>
        <taxon>Diversisporales</taxon>
        <taxon>Acaulosporaceae</taxon>
        <taxon>Acaulospora</taxon>
    </lineage>
</organism>
<reference evidence="1" key="1">
    <citation type="submission" date="2021-06" db="EMBL/GenBank/DDBJ databases">
        <authorList>
            <person name="Kallberg Y."/>
            <person name="Tangrot J."/>
            <person name="Rosling A."/>
        </authorList>
    </citation>
    <scope>NUCLEOTIDE SEQUENCE</scope>
    <source>
        <strain evidence="1">CL356</strain>
    </source>
</reference>
<sequence length="550" mass="59328">IVGRDVQLLSSYDYIIVGAGASGLTVANRLTENPWVKVLVIEAGDLDAGEDEILVPRYALGAPAKYFYSIPSVPQPGLNNRSEVLLAGKVVGGGTAVNGMFMPRGAKADYDIWEDLGNSGWGWNDLLPYFIKSETFTPPPAALAQEFGITYDMRYHELFLKAIQQFGSHVPYDYASGDALGAYWAPNTLDPVSRTRSYARTAYYEPAKSRQNLHLLPGNTVTQIIFDGKAATGVKSVSACKEIILAAGAPHTPQILQLSGVGPKNLLNSFGIPVVSDLPGVGANFHDHPYLFTAGTVANDLNPSPANNSNTTWMAEQLELYKTKREGVYTTSLGNSAAFLPLHEITTLSNTIINKLQNQNVANFFPSGTDSSIINGFKAERDLFVKYLKQGKIAVGEFIGGTGAGMGLVLLKPFSRGFLTLKSKDAFDDPVVDFATLRNPLDLDIITEMIKAWRRMLQTPALQTMGPTATSPPDSVTSDADIQSFIRTNLASSLWHPSGSAPMMKKNLGGVVGPDLLVYGTKRLSIIDASIIPVCPSTHITSTMYALAEK</sequence>
<protein>
    <submittedName>
        <fullName evidence="1">12707_t:CDS:1</fullName>
    </submittedName>
</protein>
<feature type="non-terminal residue" evidence="1">
    <location>
        <position position="550"/>
    </location>
</feature>
<dbReference type="EMBL" id="CAJVPT010032768">
    <property type="protein sequence ID" value="CAG8702477.1"/>
    <property type="molecule type" value="Genomic_DNA"/>
</dbReference>
<keyword evidence="2" id="KW-1185">Reference proteome</keyword>
<dbReference type="Proteomes" id="UP000789525">
    <property type="component" value="Unassembled WGS sequence"/>
</dbReference>
<proteinExistence type="predicted"/>
<feature type="non-terminal residue" evidence="1">
    <location>
        <position position="1"/>
    </location>
</feature>
<comment type="caution">
    <text evidence="1">The sequence shown here is derived from an EMBL/GenBank/DDBJ whole genome shotgun (WGS) entry which is preliminary data.</text>
</comment>
<evidence type="ECO:0000313" key="1">
    <source>
        <dbReference type="EMBL" id="CAG8702477.1"/>
    </source>
</evidence>
<gene>
    <name evidence="1" type="ORF">ACOLOM_LOCUS10309</name>
</gene>
<evidence type="ECO:0000313" key="2">
    <source>
        <dbReference type="Proteomes" id="UP000789525"/>
    </source>
</evidence>